<feature type="non-terminal residue" evidence="1">
    <location>
        <position position="237"/>
    </location>
</feature>
<dbReference type="AlphaFoldDB" id="X1MZZ0"/>
<organism evidence="1">
    <name type="scientific">marine sediment metagenome</name>
    <dbReference type="NCBI Taxonomy" id="412755"/>
    <lineage>
        <taxon>unclassified sequences</taxon>
        <taxon>metagenomes</taxon>
        <taxon>ecological metagenomes</taxon>
    </lineage>
</organism>
<protein>
    <submittedName>
        <fullName evidence="1">Uncharacterized protein</fullName>
    </submittedName>
</protein>
<proteinExistence type="predicted"/>
<reference evidence="1" key="1">
    <citation type="journal article" date="2014" name="Front. Microbiol.">
        <title>High frequency of phylogenetically diverse reductive dehalogenase-homologous genes in deep subseafloor sedimentary metagenomes.</title>
        <authorList>
            <person name="Kawai M."/>
            <person name="Futagami T."/>
            <person name="Toyoda A."/>
            <person name="Takaki Y."/>
            <person name="Nishi S."/>
            <person name="Hori S."/>
            <person name="Arai W."/>
            <person name="Tsubouchi T."/>
            <person name="Morono Y."/>
            <person name="Uchiyama I."/>
            <person name="Ito T."/>
            <person name="Fujiyama A."/>
            <person name="Inagaki F."/>
            <person name="Takami H."/>
        </authorList>
    </citation>
    <scope>NUCLEOTIDE SEQUENCE</scope>
    <source>
        <strain evidence="1">Expedition CK06-06</strain>
    </source>
</reference>
<gene>
    <name evidence="1" type="ORF">S06H3_31239</name>
</gene>
<evidence type="ECO:0000313" key="1">
    <source>
        <dbReference type="EMBL" id="GAI20195.1"/>
    </source>
</evidence>
<name>X1MZZ0_9ZZZZ</name>
<sequence length="237" mass="26322">MPFDVVAWYESMQPTALAPIDAVVDDVYRTSGDDIYVKPRAPFLAGFMYQAITTPKYAELRQPSLKIPYRFYRSYLLGSNTFGSAFYNFFAKPFPLYKGEKLQAHVMNAANEIQMVVAMLSDGKAKVADLENVTPTHNITGHADQALTAGAWTHCAMTWDQDLPKGKYAVVGMLGGTYKAATPTTAVARLKLLDTTWRPGCGLNMTVADKTELLHQGYSHAQGIQWPLMREISFAHD</sequence>
<dbReference type="EMBL" id="BARV01018475">
    <property type="protein sequence ID" value="GAI20195.1"/>
    <property type="molecule type" value="Genomic_DNA"/>
</dbReference>
<comment type="caution">
    <text evidence="1">The sequence shown here is derived from an EMBL/GenBank/DDBJ whole genome shotgun (WGS) entry which is preliminary data.</text>
</comment>
<accession>X1MZZ0</accession>